<dbReference type="EMBL" id="ODYU01003848">
    <property type="protein sequence ID" value="SOQ43120.1"/>
    <property type="molecule type" value="Genomic_DNA"/>
</dbReference>
<gene>
    <name evidence="1" type="ORF">SFRICE_004470</name>
</gene>
<dbReference type="AlphaFoldDB" id="A0A2H1VQN3"/>
<accession>A0A2H1VQN3</accession>
<name>A0A2H1VQN3_SPOFR</name>
<protein>
    <submittedName>
        <fullName evidence="1">SFRICE_004470</fullName>
    </submittedName>
</protein>
<evidence type="ECO:0000313" key="1">
    <source>
        <dbReference type="EMBL" id="SOQ43120.1"/>
    </source>
</evidence>
<organism evidence="1">
    <name type="scientific">Spodoptera frugiperda</name>
    <name type="common">Fall armyworm</name>
    <dbReference type="NCBI Taxonomy" id="7108"/>
    <lineage>
        <taxon>Eukaryota</taxon>
        <taxon>Metazoa</taxon>
        <taxon>Ecdysozoa</taxon>
        <taxon>Arthropoda</taxon>
        <taxon>Hexapoda</taxon>
        <taxon>Insecta</taxon>
        <taxon>Pterygota</taxon>
        <taxon>Neoptera</taxon>
        <taxon>Endopterygota</taxon>
        <taxon>Lepidoptera</taxon>
        <taxon>Glossata</taxon>
        <taxon>Ditrysia</taxon>
        <taxon>Noctuoidea</taxon>
        <taxon>Noctuidae</taxon>
        <taxon>Amphipyrinae</taxon>
        <taxon>Spodoptera</taxon>
    </lineage>
</organism>
<sequence>MVFEPEPRGENYPMTSLGLGEARGSVRLLLTKTHPFLLLLFEPEPCNTKINSKTAKGLTASLVEWSQATVGQGVSDSISRSGKVLVGFFRVFENFSVVTRSLELYPVYGNRLTPYYMGVIPQMVKIPSHASLSTASLDEWSEVRLPDKGSQVRFPGRANTVVVRCLELCPLYGNKLTPHYMALMKRMNMGLIIQMVKSGYTLYSGITCRNVHLCLLLRGYKA</sequence>
<proteinExistence type="predicted"/>
<reference evidence="1" key="1">
    <citation type="submission" date="2016-07" db="EMBL/GenBank/DDBJ databases">
        <authorList>
            <person name="Bretaudeau A."/>
        </authorList>
    </citation>
    <scope>NUCLEOTIDE SEQUENCE</scope>
    <source>
        <strain evidence="1">Rice</strain>
        <tissue evidence="1">Whole body</tissue>
    </source>
</reference>